<keyword evidence="6" id="KW-0029">Amino-acid transport</keyword>
<keyword evidence="7" id="KW-0472">Membrane</keyword>
<dbReference type="EMBL" id="JACRTJ010000014">
    <property type="protein sequence ID" value="MBC8598814.1"/>
    <property type="molecule type" value="Genomic_DNA"/>
</dbReference>
<organism evidence="9 10">
    <name type="scientific">Enterocloster hominis</name>
    <name type="common">ex Liu et al. 2021</name>
    <dbReference type="NCBI Taxonomy" id="2763663"/>
    <lineage>
        <taxon>Bacteria</taxon>
        <taxon>Bacillati</taxon>
        <taxon>Bacillota</taxon>
        <taxon>Clostridia</taxon>
        <taxon>Lachnospirales</taxon>
        <taxon>Lachnospiraceae</taxon>
        <taxon>Enterocloster</taxon>
    </lineage>
</organism>
<dbReference type="InterPro" id="IPR050086">
    <property type="entry name" value="MetN_ABC_transporter-like"/>
</dbReference>
<dbReference type="InterPro" id="IPR003593">
    <property type="entry name" value="AAA+_ATPase"/>
</dbReference>
<protein>
    <submittedName>
        <fullName evidence="9">ATP-binding cassette domain-containing protein</fullName>
    </submittedName>
</protein>
<evidence type="ECO:0000313" key="9">
    <source>
        <dbReference type="EMBL" id="MBC8598814.1"/>
    </source>
</evidence>
<keyword evidence="5" id="KW-1278">Translocase</keyword>
<dbReference type="PANTHER" id="PTHR43166:SF30">
    <property type="entry name" value="METHIONINE IMPORT ATP-BINDING PROTEIN METN"/>
    <property type="match status" value="1"/>
</dbReference>
<evidence type="ECO:0000256" key="1">
    <source>
        <dbReference type="ARBA" id="ARBA00022448"/>
    </source>
</evidence>
<dbReference type="Pfam" id="PF00005">
    <property type="entry name" value="ABC_tran"/>
    <property type="match status" value="1"/>
</dbReference>
<dbReference type="InterPro" id="IPR017871">
    <property type="entry name" value="ABC_transporter-like_CS"/>
</dbReference>
<keyword evidence="1" id="KW-0813">Transport</keyword>
<name>A0ABR7NRV1_9FIRM</name>
<gene>
    <name evidence="9" type="ORF">H8708_06155</name>
</gene>
<proteinExistence type="predicted"/>
<feature type="domain" description="ABC transporter" evidence="8">
    <location>
        <begin position="2"/>
        <end position="237"/>
    </location>
</feature>
<evidence type="ECO:0000256" key="5">
    <source>
        <dbReference type="ARBA" id="ARBA00022967"/>
    </source>
</evidence>
<evidence type="ECO:0000256" key="3">
    <source>
        <dbReference type="ARBA" id="ARBA00022741"/>
    </source>
</evidence>
<keyword evidence="4 9" id="KW-0067">ATP-binding</keyword>
<keyword evidence="2" id="KW-1003">Cell membrane</keyword>
<dbReference type="Gene3D" id="3.40.50.300">
    <property type="entry name" value="P-loop containing nucleotide triphosphate hydrolases"/>
    <property type="match status" value="1"/>
</dbReference>
<dbReference type="Proteomes" id="UP000647491">
    <property type="component" value="Unassembled WGS sequence"/>
</dbReference>
<dbReference type="InterPro" id="IPR027417">
    <property type="entry name" value="P-loop_NTPase"/>
</dbReference>
<dbReference type="InterPro" id="IPR003439">
    <property type="entry name" value="ABC_transporter-like_ATP-bd"/>
</dbReference>
<dbReference type="SUPFAM" id="SSF52540">
    <property type="entry name" value="P-loop containing nucleoside triphosphate hydrolases"/>
    <property type="match status" value="1"/>
</dbReference>
<evidence type="ECO:0000256" key="4">
    <source>
        <dbReference type="ARBA" id="ARBA00022840"/>
    </source>
</evidence>
<evidence type="ECO:0000256" key="6">
    <source>
        <dbReference type="ARBA" id="ARBA00022970"/>
    </source>
</evidence>
<evidence type="ECO:0000256" key="7">
    <source>
        <dbReference type="ARBA" id="ARBA00023136"/>
    </source>
</evidence>
<keyword evidence="3" id="KW-0547">Nucleotide-binding</keyword>
<accession>A0ABR7NRV1</accession>
<dbReference type="GO" id="GO:0005524">
    <property type="term" value="F:ATP binding"/>
    <property type="evidence" value="ECO:0007669"/>
    <property type="project" value="UniProtKB-KW"/>
</dbReference>
<evidence type="ECO:0000256" key="2">
    <source>
        <dbReference type="ARBA" id="ARBA00022475"/>
    </source>
</evidence>
<evidence type="ECO:0000259" key="8">
    <source>
        <dbReference type="PROSITE" id="PS50893"/>
    </source>
</evidence>
<reference evidence="9 10" key="1">
    <citation type="submission" date="2020-08" db="EMBL/GenBank/DDBJ databases">
        <title>Genome public.</title>
        <authorList>
            <person name="Liu C."/>
            <person name="Sun Q."/>
        </authorList>
    </citation>
    <scope>NUCLEOTIDE SEQUENCE [LARGE SCALE GENOMIC DNA]</scope>
    <source>
        <strain evidence="9 10">BX10</strain>
    </source>
</reference>
<dbReference type="RefSeq" id="WP_022272141.1">
    <property type="nucleotide sequence ID" value="NZ_JACRTJ010000014.1"/>
</dbReference>
<sequence length="320" mass="35964">MIQIENLSKRYGELEVLNTMSLHIQKGSIFGIIGQSGAGKSTLLRCINGLETFDSGRILVDGIQISTGNDRQAREARREIGMVFQNFSLLDRLNVYDNVAFPMKSWGYKKKEIDERVRELIGLVDLNDKISAFPPYLSGGQKQRVAIARALTMQPKVLLCDEATSALDPRTAESILNLLKEINEKTGITIIVVAHQLSVIRNICTHMAILEDGHLACHGATTEIFMQAPAALRRLQGNRENHANLSVLFCEQDQFVFSRMVRDLETDFDIMDIQHLGMGKEAQIHYSIRVPEEKLDTCLSWLRKKGIYCQTVEKEGADSV</sequence>
<dbReference type="PROSITE" id="PS50893">
    <property type="entry name" value="ABC_TRANSPORTER_2"/>
    <property type="match status" value="1"/>
</dbReference>
<dbReference type="SMART" id="SM00382">
    <property type="entry name" value="AAA"/>
    <property type="match status" value="1"/>
</dbReference>
<evidence type="ECO:0000313" key="10">
    <source>
        <dbReference type="Proteomes" id="UP000647491"/>
    </source>
</evidence>
<comment type="caution">
    <text evidence="9">The sequence shown here is derived from an EMBL/GenBank/DDBJ whole genome shotgun (WGS) entry which is preliminary data.</text>
</comment>
<dbReference type="PANTHER" id="PTHR43166">
    <property type="entry name" value="AMINO ACID IMPORT ATP-BINDING PROTEIN"/>
    <property type="match status" value="1"/>
</dbReference>
<keyword evidence="10" id="KW-1185">Reference proteome</keyword>
<dbReference type="PROSITE" id="PS00211">
    <property type="entry name" value="ABC_TRANSPORTER_1"/>
    <property type="match status" value="1"/>
</dbReference>